<keyword evidence="2" id="KW-1185">Reference proteome</keyword>
<name>A0ACB9ZM98_CATRO</name>
<evidence type="ECO:0000313" key="1">
    <source>
        <dbReference type="EMBL" id="KAI5648568.1"/>
    </source>
</evidence>
<evidence type="ECO:0000313" key="2">
    <source>
        <dbReference type="Proteomes" id="UP001060085"/>
    </source>
</evidence>
<proteinExistence type="predicted"/>
<dbReference type="Proteomes" id="UP001060085">
    <property type="component" value="Linkage Group LG08"/>
</dbReference>
<comment type="caution">
    <text evidence="1">The sequence shown here is derived from an EMBL/GenBank/DDBJ whole genome shotgun (WGS) entry which is preliminary data.</text>
</comment>
<gene>
    <name evidence="1" type="ORF">M9H77_34573</name>
</gene>
<accession>A0ACB9ZM98</accession>
<reference evidence="2" key="1">
    <citation type="journal article" date="2023" name="Nat. Plants">
        <title>Single-cell RNA sequencing provides a high-resolution roadmap for understanding the multicellular compartmentation of specialized metabolism.</title>
        <authorList>
            <person name="Sun S."/>
            <person name="Shen X."/>
            <person name="Li Y."/>
            <person name="Li Y."/>
            <person name="Wang S."/>
            <person name="Li R."/>
            <person name="Zhang H."/>
            <person name="Shen G."/>
            <person name="Guo B."/>
            <person name="Wei J."/>
            <person name="Xu J."/>
            <person name="St-Pierre B."/>
            <person name="Chen S."/>
            <person name="Sun C."/>
        </authorList>
    </citation>
    <scope>NUCLEOTIDE SEQUENCE [LARGE SCALE GENOMIC DNA]</scope>
</reference>
<dbReference type="EMBL" id="CM044708">
    <property type="protein sequence ID" value="KAI5648568.1"/>
    <property type="molecule type" value="Genomic_DNA"/>
</dbReference>
<sequence length="216" mass="25152">MTMREIYEGGEIDYVVNCSIDTMSMREIYLMITQLEHDRETILYCYLLPIGDLQNGLLSLQTDQDIWRMGELVPSVRIIELYADCRDKEELTEELMKEFMLSPPKSSVMIGEIEDENAQLYDIEFESQELARQGNVQQFSKADTAETSTPVEELHKVLNISDEDYVVDQFSDDDEYCMDDYIVEEEVQIEHEVRNEINTECEPSAATSKRRGKKTR</sequence>
<protein>
    <submittedName>
        <fullName evidence="1">Uncharacterized protein</fullName>
    </submittedName>
</protein>
<organism evidence="1 2">
    <name type="scientific">Catharanthus roseus</name>
    <name type="common">Madagascar periwinkle</name>
    <name type="synonym">Vinca rosea</name>
    <dbReference type="NCBI Taxonomy" id="4058"/>
    <lineage>
        <taxon>Eukaryota</taxon>
        <taxon>Viridiplantae</taxon>
        <taxon>Streptophyta</taxon>
        <taxon>Embryophyta</taxon>
        <taxon>Tracheophyta</taxon>
        <taxon>Spermatophyta</taxon>
        <taxon>Magnoliopsida</taxon>
        <taxon>eudicotyledons</taxon>
        <taxon>Gunneridae</taxon>
        <taxon>Pentapetalae</taxon>
        <taxon>asterids</taxon>
        <taxon>lamiids</taxon>
        <taxon>Gentianales</taxon>
        <taxon>Apocynaceae</taxon>
        <taxon>Rauvolfioideae</taxon>
        <taxon>Vinceae</taxon>
        <taxon>Catharanthinae</taxon>
        <taxon>Catharanthus</taxon>
    </lineage>
</organism>